<comment type="caution">
    <text evidence="2">The sequence shown here is derived from an EMBL/GenBank/DDBJ whole genome shotgun (WGS) entry which is preliminary data.</text>
</comment>
<evidence type="ECO:0000313" key="2">
    <source>
        <dbReference type="EMBL" id="KAJ7711962.1"/>
    </source>
</evidence>
<feature type="region of interest" description="Disordered" evidence="1">
    <location>
        <begin position="150"/>
        <end position="171"/>
    </location>
</feature>
<proteinExistence type="predicted"/>
<sequence>MHKPMCKALSAIENNPTAAATLLHTLPTQPTIDVEVLNNKTAEQISCILNLCRRFLQRQVTLFEEHLVIFEPRCMVCTRTDQLIRMEAAMMGATIDNSRRLTLCPQCNLSFYCSPAHWEAAHALHHGPCEDADLGHNGLSQCDMNRCAHTSSSKPPSWQTSTAISSGSNGSRRVLKLRGCH</sequence>
<dbReference type="SUPFAM" id="SSF144232">
    <property type="entry name" value="HIT/MYND zinc finger-like"/>
    <property type="match status" value="1"/>
</dbReference>
<accession>A0AAD7H489</accession>
<dbReference type="EMBL" id="JARKIB010000379">
    <property type="protein sequence ID" value="KAJ7711962.1"/>
    <property type="molecule type" value="Genomic_DNA"/>
</dbReference>
<dbReference type="AlphaFoldDB" id="A0AAD7H489"/>
<evidence type="ECO:0000256" key="1">
    <source>
        <dbReference type="SAM" id="MobiDB-lite"/>
    </source>
</evidence>
<evidence type="ECO:0008006" key="4">
    <source>
        <dbReference type="Google" id="ProtNLM"/>
    </source>
</evidence>
<reference evidence="2" key="1">
    <citation type="submission" date="2023-03" db="EMBL/GenBank/DDBJ databases">
        <title>Massive genome expansion in bonnet fungi (Mycena s.s.) driven by repeated elements and novel gene families across ecological guilds.</title>
        <authorList>
            <consortium name="Lawrence Berkeley National Laboratory"/>
            <person name="Harder C.B."/>
            <person name="Miyauchi S."/>
            <person name="Viragh M."/>
            <person name="Kuo A."/>
            <person name="Thoen E."/>
            <person name="Andreopoulos B."/>
            <person name="Lu D."/>
            <person name="Skrede I."/>
            <person name="Drula E."/>
            <person name="Henrissat B."/>
            <person name="Morin E."/>
            <person name="Kohler A."/>
            <person name="Barry K."/>
            <person name="LaButti K."/>
            <person name="Morin E."/>
            <person name="Salamov A."/>
            <person name="Lipzen A."/>
            <person name="Mereny Z."/>
            <person name="Hegedus B."/>
            <person name="Baldrian P."/>
            <person name="Stursova M."/>
            <person name="Weitz H."/>
            <person name="Taylor A."/>
            <person name="Grigoriev I.V."/>
            <person name="Nagy L.G."/>
            <person name="Martin F."/>
            <person name="Kauserud H."/>
        </authorList>
    </citation>
    <scope>NUCLEOTIDE SEQUENCE</scope>
    <source>
        <strain evidence="2">CBHHK182m</strain>
    </source>
</reference>
<keyword evidence="3" id="KW-1185">Reference proteome</keyword>
<name>A0AAD7H489_9AGAR</name>
<evidence type="ECO:0000313" key="3">
    <source>
        <dbReference type="Proteomes" id="UP001215598"/>
    </source>
</evidence>
<protein>
    <recommendedName>
        <fullName evidence="4">MYND-type domain-containing protein</fullName>
    </recommendedName>
</protein>
<dbReference type="Proteomes" id="UP001215598">
    <property type="component" value="Unassembled WGS sequence"/>
</dbReference>
<gene>
    <name evidence="2" type="ORF">B0H16DRAFT_584662</name>
</gene>
<organism evidence="2 3">
    <name type="scientific">Mycena metata</name>
    <dbReference type="NCBI Taxonomy" id="1033252"/>
    <lineage>
        <taxon>Eukaryota</taxon>
        <taxon>Fungi</taxon>
        <taxon>Dikarya</taxon>
        <taxon>Basidiomycota</taxon>
        <taxon>Agaricomycotina</taxon>
        <taxon>Agaricomycetes</taxon>
        <taxon>Agaricomycetidae</taxon>
        <taxon>Agaricales</taxon>
        <taxon>Marasmiineae</taxon>
        <taxon>Mycenaceae</taxon>
        <taxon>Mycena</taxon>
    </lineage>
</organism>